<name>A0A3Q9I6L9_9BACL</name>
<dbReference type="InterPro" id="IPR006879">
    <property type="entry name" value="YdjC-like"/>
</dbReference>
<dbReference type="OrthoDB" id="9774177at2"/>
<dbReference type="KEGG" id="plut:EI981_04025"/>
<keyword evidence="5" id="KW-0119">Carbohydrate metabolism</keyword>
<comment type="cofactor">
    <cofactor evidence="1">
        <name>Mg(2+)</name>
        <dbReference type="ChEBI" id="CHEBI:18420"/>
    </cofactor>
</comment>
<evidence type="ECO:0000256" key="6">
    <source>
        <dbReference type="SAM" id="MobiDB-lite"/>
    </source>
</evidence>
<dbReference type="Pfam" id="PF04794">
    <property type="entry name" value="YdjC"/>
    <property type="match status" value="1"/>
</dbReference>
<dbReference type="GO" id="GO:0016787">
    <property type="term" value="F:hydrolase activity"/>
    <property type="evidence" value="ECO:0007669"/>
    <property type="project" value="UniProtKB-KW"/>
</dbReference>
<proteinExistence type="predicted"/>
<keyword evidence="3" id="KW-0378">Hydrolase</keyword>
<accession>A0A3Q9I6L9</accession>
<dbReference type="GO" id="GO:0005975">
    <property type="term" value="P:carbohydrate metabolic process"/>
    <property type="evidence" value="ECO:0007669"/>
    <property type="project" value="InterPro"/>
</dbReference>
<evidence type="ECO:0000313" key="7">
    <source>
        <dbReference type="EMBL" id="AZS13724.1"/>
    </source>
</evidence>
<evidence type="ECO:0000256" key="3">
    <source>
        <dbReference type="ARBA" id="ARBA00022801"/>
    </source>
</evidence>
<keyword evidence="8" id="KW-1185">Reference proteome</keyword>
<dbReference type="InterPro" id="IPR011330">
    <property type="entry name" value="Glyco_hydro/deAcase_b/a-brl"/>
</dbReference>
<dbReference type="Gene3D" id="3.20.20.370">
    <property type="entry name" value="Glycoside hydrolase/deacetylase"/>
    <property type="match status" value="1"/>
</dbReference>
<sequence>MLEMSRQVIINADDFGLSPAVNRGIIEAFKAGGVTSTSLMVNMPGFDDAVQLAHGYPDLSVGLHFNLTYGRPISDPASVPSLVKEDGAFHGETIARTWDSRDVSKELTAQWNHFVKTGLRPTHLDSHHLLHQHHPEIYKVMAHKAYKEGVPLRRVQISHSLSDVPSPRMTDYILLDSYGGDEGRQRLRQHLLSIQEGVTEIICHPGYVDESLLENSNWIEIREQELALFANPEVANTLAAIGVSPVNYRVLQRQKPSVCSRVGYRSRTSRTRKQLSSPLTVVQRRSRGKGKRANNGKKKVQLPYN</sequence>
<organism evidence="7 8">
    <name type="scientific">Paenibacillus lutimineralis</name>
    <dbReference type="NCBI Taxonomy" id="2707005"/>
    <lineage>
        <taxon>Bacteria</taxon>
        <taxon>Bacillati</taxon>
        <taxon>Bacillota</taxon>
        <taxon>Bacilli</taxon>
        <taxon>Bacillales</taxon>
        <taxon>Paenibacillaceae</taxon>
        <taxon>Paenibacillus</taxon>
    </lineage>
</organism>
<keyword evidence="4" id="KW-0460">Magnesium</keyword>
<dbReference type="GO" id="GO:0019213">
    <property type="term" value="F:deacetylase activity"/>
    <property type="evidence" value="ECO:0007669"/>
    <property type="project" value="TreeGrafter"/>
</dbReference>
<evidence type="ECO:0000313" key="8">
    <source>
        <dbReference type="Proteomes" id="UP000270678"/>
    </source>
</evidence>
<dbReference type="PANTHER" id="PTHR31609:SF1">
    <property type="entry name" value="CARBOHYDRATE DEACETYLASE"/>
    <property type="match status" value="1"/>
</dbReference>
<keyword evidence="2" id="KW-0479">Metal-binding</keyword>
<dbReference type="SUPFAM" id="SSF88713">
    <property type="entry name" value="Glycoside hydrolase/deacetylase"/>
    <property type="match status" value="1"/>
</dbReference>
<reference evidence="8" key="1">
    <citation type="submission" date="2018-12" db="EMBL/GenBank/DDBJ databases">
        <title>Complete genome sequence of Paenibacillus sp. MBLB1234.</title>
        <authorList>
            <person name="Nam Y.-D."/>
            <person name="Kang J."/>
            <person name="Chung W.-H."/>
            <person name="Park Y.S."/>
        </authorList>
    </citation>
    <scope>NUCLEOTIDE SEQUENCE [LARGE SCALE GENOMIC DNA]</scope>
    <source>
        <strain evidence="8">MBLB1234</strain>
    </source>
</reference>
<evidence type="ECO:0000256" key="4">
    <source>
        <dbReference type="ARBA" id="ARBA00022842"/>
    </source>
</evidence>
<gene>
    <name evidence="7" type="ORF">EI981_04025</name>
</gene>
<dbReference type="PANTHER" id="PTHR31609">
    <property type="entry name" value="YDJC DEACETYLASE FAMILY MEMBER"/>
    <property type="match status" value="1"/>
</dbReference>
<evidence type="ECO:0000256" key="5">
    <source>
        <dbReference type="ARBA" id="ARBA00023277"/>
    </source>
</evidence>
<evidence type="ECO:0000256" key="2">
    <source>
        <dbReference type="ARBA" id="ARBA00022723"/>
    </source>
</evidence>
<dbReference type="EMBL" id="CP034346">
    <property type="protein sequence ID" value="AZS13724.1"/>
    <property type="molecule type" value="Genomic_DNA"/>
</dbReference>
<protein>
    <submittedName>
        <fullName evidence="7">ChbG/HpnK family deacetylase</fullName>
    </submittedName>
</protein>
<feature type="region of interest" description="Disordered" evidence="6">
    <location>
        <begin position="261"/>
        <end position="305"/>
    </location>
</feature>
<evidence type="ECO:0000256" key="1">
    <source>
        <dbReference type="ARBA" id="ARBA00001946"/>
    </source>
</evidence>
<dbReference type="Proteomes" id="UP000270678">
    <property type="component" value="Chromosome"/>
</dbReference>
<dbReference type="AlphaFoldDB" id="A0A3Q9I6L9"/>
<dbReference type="GO" id="GO:0046872">
    <property type="term" value="F:metal ion binding"/>
    <property type="evidence" value="ECO:0007669"/>
    <property type="project" value="UniProtKB-KW"/>
</dbReference>
<feature type="compositionally biased region" description="Basic residues" evidence="6">
    <location>
        <begin position="284"/>
        <end position="305"/>
    </location>
</feature>